<dbReference type="InterPro" id="IPR052037">
    <property type="entry name" value="LPS_export_LptA"/>
</dbReference>
<feature type="region of interest" description="Disordered" evidence="5">
    <location>
        <begin position="173"/>
        <end position="206"/>
    </location>
</feature>
<feature type="signal peptide" evidence="4">
    <location>
        <begin position="1"/>
        <end position="25"/>
    </location>
</feature>
<comment type="subcellular location">
    <subcellularLocation>
        <location evidence="4">Periplasm</location>
    </subcellularLocation>
</comment>
<dbReference type="Proteomes" id="UP000662914">
    <property type="component" value="Chromosome"/>
</dbReference>
<evidence type="ECO:0000259" key="6">
    <source>
        <dbReference type="Pfam" id="PF03968"/>
    </source>
</evidence>
<organism evidence="7 8">
    <name type="scientific">Candidatus Desulfobacillus denitrificans</name>
    <dbReference type="NCBI Taxonomy" id="2608985"/>
    <lineage>
        <taxon>Bacteria</taxon>
        <taxon>Pseudomonadati</taxon>
        <taxon>Pseudomonadota</taxon>
        <taxon>Betaproteobacteria</taxon>
        <taxon>Candidatus Desulfobacillus</taxon>
    </lineage>
</organism>
<dbReference type="AlphaFoldDB" id="A0A809QWT7"/>
<dbReference type="NCBIfam" id="TIGR03002">
    <property type="entry name" value="outer_YhbN_LptA"/>
    <property type="match status" value="1"/>
</dbReference>
<evidence type="ECO:0000313" key="7">
    <source>
        <dbReference type="EMBL" id="BBO19890.1"/>
    </source>
</evidence>
<dbReference type="GO" id="GO:0043165">
    <property type="term" value="P:Gram-negative-bacterium-type cell outer membrane assembly"/>
    <property type="evidence" value="ECO:0007669"/>
    <property type="project" value="UniProtKB-UniRule"/>
</dbReference>
<comment type="similarity">
    <text evidence="4">Belongs to the LptA family.</text>
</comment>
<feature type="domain" description="Organic solvent tolerance-like N-terminal" evidence="6">
    <location>
        <begin position="36"/>
        <end position="148"/>
    </location>
</feature>
<sequence precursor="true">MMPAFLLPRLLFGATLLAAAAPIHAEKADRDKPVNLEADRATVDDVNKVHIFDGKVTLVQGTLVIRSDKLVVKQDAEGFQSGVATANPGNLAYFRVKREGKEEFIEGEAERIEHDAKTEATKFFNRAWVKSGEDEVRGQYIFLDGAKEQYSVTSGQAGAVVPGRENRVRAVIQPKNKGKDADPQASTAASGPPVKLQIAPAIANPR</sequence>
<proteinExistence type="inferred from homology"/>
<gene>
    <name evidence="4" type="primary">lptA</name>
    <name evidence="7" type="ORF">DSYM_05890</name>
</gene>
<dbReference type="InterPro" id="IPR005653">
    <property type="entry name" value="OstA-like_N"/>
</dbReference>
<name>A0A809QWT7_9PROT</name>
<evidence type="ECO:0000256" key="3">
    <source>
        <dbReference type="ARBA" id="ARBA00022764"/>
    </source>
</evidence>
<evidence type="ECO:0000313" key="8">
    <source>
        <dbReference type="Proteomes" id="UP000662914"/>
    </source>
</evidence>
<comment type="function">
    <text evidence="4">Involved in the assembly of lipopolysaccharide (LPS). Required for the translocation of LPS from the inner membrane to the outer membrane.</text>
</comment>
<dbReference type="GO" id="GO:0009279">
    <property type="term" value="C:cell outer membrane"/>
    <property type="evidence" value="ECO:0007669"/>
    <property type="project" value="TreeGrafter"/>
</dbReference>
<evidence type="ECO:0000256" key="2">
    <source>
        <dbReference type="ARBA" id="ARBA00022729"/>
    </source>
</evidence>
<dbReference type="Pfam" id="PF03968">
    <property type="entry name" value="LptD_N"/>
    <property type="match status" value="1"/>
</dbReference>
<feature type="chain" id="PRO_5035348926" description="Lipopolysaccharide export system protein LptA" evidence="4">
    <location>
        <begin position="26"/>
        <end position="206"/>
    </location>
</feature>
<keyword evidence="3 4" id="KW-0574">Periplasm</keyword>
<evidence type="ECO:0000256" key="5">
    <source>
        <dbReference type="SAM" id="MobiDB-lite"/>
    </source>
</evidence>
<reference evidence="7" key="1">
    <citation type="journal article" name="DNA Res.">
        <title>The physiological potential of anammox bacteria as revealed by their core genome structure.</title>
        <authorList>
            <person name="Okubo T."/>
            <person name="Toyoda A."/>
            <person name="Fukuhara K."/>
            <person name="Uchiyama I."/>
            <person name="Harigaya Y."/>
            <person name="Kuroiwa M."/>
            <person name="Suzuki T."/>
            <person name="Murakami Y."/>
            <person name="Suwa Y."/>
            <person name="Takami H."/>
        </authorList>
    </citation>
    <scope>NUCLEOTIDE SEQUENCE</scope>
    <source>
        <strain evidence="7">317325-3</strain>
    </source>
</reference>
<dbReference type="HAMAP" id="MF_01914">
    <property type="entry name" value="LPS_assembly_LptA"/>
    <property type="match status" value="1"/>
</dbReference>
<dbReference type="KEGG" id="ddz:DSYM_05890"/>
<dbReference type="GO" id="GO:0001530">
    <property type="term" value="F:lipopolysaccharide binding"/>
    <property type="evidence" value="ECO:0007669"/>
    <property type="project" value="InterPro"/>
</dbReference>
<evidence type="ECO:0000256" key="1">
    <source>
        <dbReference type="ARBA" id="ARBA00022448"/>
    </source>
</evidence>
<evidence type="ECO:0000256" key="4">
    <source>
        <dbReference type="HAMAP-Rule" id="MF_01914"/>
    </source>
</evidence>
<dbReference type="GO" id="GO:0030288">
    <property type="term" value="C:outer membrane-bounded periplasmic space"/>
    <property type="evidence" value="ECO:0007669"/>
    <property type="project" value="TreeGrafter"/>
</dbReference>
<dbReference type="GO" id="GO:0015920">
    <property type="term" value="P:lipopolysaccharide transport"/>
    <property type="evidence" value="ECO:0007669"/>
    <property type="project" value="UniProtKB-UniRule"/>
</dbReference>
<protein>
    <recommendedName>
        <fullName evidence="4">Lipopolysaccharide export system protein LptA</fullName>
    </recommendedName>
</protein>
<dbReference type="PANTHER" id="PTHR36504:SF1">
    <property type="entry name" value="LIPOPOLYSACCHARIDE EXPORT SYSTEM PROTEIN LPTA"/>
    <property type="match status" value="1"/>
</dbReference>
<accession>A0A809QWT7</accession>
<dbReference type="GO" id="GO:0017089">
    <property type="term" value="F:glycolipid transfer activity"/>
    <property type="evidence" value="ECO:0007669"/>
    <property type="project" value="TreeGrafter"/>
</dbReference>
<dbReference type="PANTHER" id="PTHR36504">
    <property type="entry name" value="LIPOPOLYSACCHARIDE EXPORT SYSTEM PROTEIN LPTA"/>
    <property type="match status" value="1"/>
</dbReference>
<keyword evidence="2 4" id="KW-0732">Signal</keyword>
<dbReference type="EMBL" id="AP021857">
    <property type="protein sequence ID" value="BBO19890.1"/>
    <property type="molecule type" value="Genomic_DNA"/>
</dbReference>
<keyword evidence="1 4" id="KW-0813">Transport</keyword>
<dbReference type="InterPro" id="IPR014340">
    <property type="entry name" value="LptA"/>
</dbReference>
<comment type="subunit">
    <text evidence="4">Component of the lipopolysaccharide transport and assembly complex.</text>
</comment>
<dbReference type="Gene3D" id="2.60.450.10">
    <property type="entry name" value="Lipopolysaccharide (LPS) transport protein A like domain"/>
    <property type="match status" value="1"/>
</dbReference>